<dbReference type="AlphaFoldDB" id="A0AAX1YBN8"/>
<gene>
    <name evidence="1" type="ORF">D8867_04910</name>
</gene>
<reference evidence="1 2" key="1">
    <citation type="submission" date="2018-11" db="EMBL/GenBank/DDBJ databases">
        <title>Species Designations Belie Phenotypic and Genotypic Heterogeneity in Oral Streptococci.</title>
        <authorList>
            <person name="Velsko I."/>
        </authorList>
    </citation>
    <scope>NUCLEOTIDE SEQUENCE [LARGE SCALE GENOMIC DNA]</scope>
    <source>
        <strain evidence="1 2">BCC42</strain>
    </source>
</reference>
<sequence>MKKVFFKTSLGITLSVLASVLFLAHKSEFFKDDSALYDEFDSTLD</sequence>
<protein>
    <recommendedName>
        <fullName evidence="3">Methanol dehydrogenase</fullName>
    </recommendedName>
</protein>
<comment type="caution">
    <text evidence="1">The sequence shown here is derived from an EMBL/GenBank/DDBJ whole genome shotgun (WGS) entry which is preliminary data.</text>
</comment>
<evidence type="ECO:0008006" key="3">
    <source>
        <dbReference type="Google" id="ProtNLM"/>
    </source>
</evidence>
<evidence type="ECO:0000313" key="2">
    <source>
        <dbReference type="Proteomes" id="UP000273998"/>
    </source>
</evidence>
<evidence type="ECO:0000313" key="1">
    <source>
        <dbReference type="EMBL" id="RSI58010.1"/>
    </source>
</evidence>
<dbReference type="Proteomes" id="UP000273998">
    <property type="component" value="Unassembled WGS sequence"/>
</dbReference>
<accession>A0AAX1YBN8</accession>
<organism evidence="1 2">
    <name type="scientific">Streptococcus salivarius</name>
    <dbReference type="NCBI Taxonomy" id="1304"/>
    <lineage>
        <taxon>Bacteria</taxon>
        <taxon>Bacillati</taxon>
        <taxon>Bacillota</taxon>
        <taxon>Bacilli</taxon>
        <taxon>Lactobacillales</taxon>
        <taxon>Streptococcaceae</taxon>
        <taxon>Streptococcus</taxon>
    </lineage>
</organism>
<proteinExistence type="predicted"/>
<dbReference type="RefSeq" id="WP_004183341.1">
    <property type="nucleotide sequence ID" value="NZ_AP031488.1"/>
</dbReference>
<dbReference type="EMBL" id="RJNF01000010">
    <property type="protein sequence ID" value="RSI58010.1"/>
    <property type="molecule type" value="Genomic_DNA"/>
</dbReference>
<name>A0AAX1YBN8_STRSL</name>